<keyword evidence="2" id="KW-0808">Transferase</keyword>
<sequence length="245" mass="28528">MDCRTTQEVNRTAPELFDSENLKYWQHRYDVGDTYWMRQEAAPMLVKHYMKLNPDKKARNILLPLCGKSWDLDWLSEQDVPLVVGIDCLLGVLREFSNRSGHIWTETAVPKLGSDSVLLKRNDGKMKLYSCDMLDFSPEIEGTFDAVWERGSLIILPRESVNRYVQILVSLLRSGGRILLESIEFDADAIDPGTEYKPFPPFPYFQEDIKHLFEPECIVEALERWPCQWKYGEKTDLVIYLITKN</sequence>
<dbReference type="PROSITE" id="PS51585">
    <property type="entry name" value="SAM_MT_TPMT"/>
    <property type="match status" value="1"/>
</dbReference>
<dbReference type="Pfam" id="PF05724">
    <property type="entry name" value="TPMT"/>
    <property type="match status" value="1"/>
</dbReference>
<dbReference type="InterPro" id="IPR008854">
    <property type="entry name" value="TPMT"/>
</dbReference>
<accession>A0AAE0Y4H9</accession>
<evidence type="ECO:0000313" key="4">
    <source>
        <dbReference type="EMBL" id="KAK3732789.1"/>
    </source>
</evidence>
<organism evidence="4 5">
    <name type="scientific">Elysia crispata</name>
    <name type="common">lettuce slug</name>
    <dbReference type="NCBI Taxonomy" id="231223"/>
    <lineage>
        <taxon>Eukaryota</taxon>
        <taxon>Metazoa</taxon>
        <taxon>Spiralia</taxon>
        <taxon>Lophotrochozoa</taxon>
        <taxon>Mollusca</taxon>
        <taxon>Gastropoda</taxon>
        <taxon>Heterobranchia</taxon>
        <taxon>Euthyneura</taxon>
        <taxon>Panpulmonata</taxon>
        <taxon>Sacoglossa</taxon>
        <taxon>Placobranchoidea</taxon>
        <taxon>Plakobranchidae</taxon>
        <taxon>Elysia</taxon>
    </lineage>
</organism>
<evidence type="ECO:0000256" key="3">
    <source>
        <dbReference type="ARBA" id="ARBA00022691"/>
    </source>
</evidence>
<dbReference type="EMBL" id="JAWDGP010006933">
    <property type="protein sequence ID" value="KAK3732789.1"/>
    <property type="molecule type" value="Genomic_DNA"/>
</dbReference>
<dbReference type="InterPro" id="IPR029063">
    <property type="entry name" value="SAM-dependent_MTases_sf"/>
</dbReference>
<name>A0AAE0Y4H9_9GAST</name>
<dbReference type="GO" id="GO:0008119">
    <property type="term" value="F:thiopurine S-methyltransferase activity"/>
    <property type="evidence" value="ECO:0007669"/>
    <property type="project" value="TreeGrafter"/>
</dbReference>
<keyword evidence="5" id="KW-1185">Reference proteome</keyword>
<dbReference type="PANTHER" id="PTHR10259:SF11">
    <property type="entry name" value="THIOPURINE S-METHYLTRANSFERASE"/>
    <property type="match status" value="1"/>
</dbReference>
<evidence type="ECO:0000313" key="5">
    <source>
        <dbReference type="Proteomes" id="UP001283361"/>
    </source>
</evidence>
<dbReference type="GO" id="GO:0032259">
    <property type="term" value="P:methylation"/>
    <property type="evidence" value="ECO:0007669"/>
    <property type="project" value="UniProtKB-KW"/>
</dbReference>
<keyword evidence="3" id="KW-0949">S-adenosyl-L-methionine</keyword>
<comment type="caution">
    <text evidence="4">The sequence shown here is derived from an EMBL/GenBank/DDBJ whole genome shotgun (WGS) entry which is preliminary data.</text>
</comment>
<reference evidence="4" key="1">
    <citation type="journal article" date="2023" name="G3 (Bethesda)">
        <title>A reference genome for the long-term kleptoplast-retaining sea slug Elysia crispata morphotype clarki.</title>
        <authorList>
            <person name="Eastman K.E."/>
            <person name="Pendleton A.L."/>
            <person name="Shaikh M.A."/>
            <person name="Suttiyut T."/>
            <person name="Ogas R."/>
            <person name="Tomko P."/>
            <person name="Gavelis G."/>
            <person name="Widhalm J.R."/>
            <person name="Wisecaver J.H."/>
        </authorList>
    </citation>
    <scope>NUCLEOTIDE SEQUENCE</scope>
    <source>
        <strain evidence="4">ECLA1</strain>
    </source>
</reference>
<evidence type="ECO:0008006" key="6">
    <source>
        <dbReference type="Google" id="ProtNLM"/>
    </source>
</evidence>
<dbReference type="CDD" id="cd02440">
    <property type="entry name" value="AdoMet_MTases"/>
    <property type="match status" value="1"/>
</dbReference>
<dbReference type="Proteomes" id="UP001283361">
    <property type="component" value="Unassembled WGS sequence"/>
</dbReference>
<proteinExistence type="predicted"/>
<dbReference type="SUPFAM" id="SSF53335">
    <property type="entry name" value="S-adenosyl-L-methionine-dependent methyltransferases"/>
    <property type="match status" value="1"/>
</dbReference>
<evidence type="ECO:0000256" key="2">
    <source>
        <dbReference type="ARBA" id="ARBA00022679"/>
    </source>
</evidence>
<protein>
    <recommendedName>
        <fullName evidence="6">Thiopurine S-methyltransferase</fullName>
    </recommendedName>
</protein>
<keyword evidence="1" id="KW-0489">Methyltransferase</keyword>
<evidence type="ECO:0000256" key="1">
    <source>
        <dbReference type="ARBA" id="ARBA00022603"/>
    </source>
</evidence>
<gene>
    <name evidence="4" type="ORF">RRG08_041098</name>
</gene>
<dbReference type="Gene3D" id="3.40.50.150">
    <property type="entry name" value="Vaccinia Virus protein VP39"/>
    <property type="match status" value="1"/>
</dbReference>
<dbReference type="AlphaFoldDB" id="A0AAE0Y4H9"/>
<dbReference type="PANTHER" id="PTHR10259">
    <property type="entry name" value="THIOPURINE S-METHYLTRANSFERASE"/>
    <property type="match status" value="1"/>
</dbReference>